<organism evidence="2 3">
    <name type="scientific">Selenomonas noxia F0398</name>
    <dbReference type="NCBI Taxonomy" id="702437"/>
    <lineage>
        <taxon>Bacteria</taxon>
        <taxon>Bacillati</taxon>
        <taxon>Bacillota</taxon>
        <taxon>Negativicutes</taxon>
        <taxon>Selenomonadales</taxon>
        <taxon>Selenomonadaceae</taxon>
        <taxon>Selenomonas</taxon>
    </lineage>
</organism>
<sequence>MTAAAVIYALAAICLPLPTMMMGMLWPVFIALVTVREGLRWGLFVSIAALLLTLPLATPAMGAFFVLSFAPTGLAIGGLFRRRADTLRALTGGVLASLGGKGAAVLMMFLLFGLNPFAIDFSTASEAVNETLAVYRSLGIDEARLEQTRAVSMQALESFALVLPALFLGGSVIEAAACFVVLRNVLVRLGIPAAPFPAFTEWRLPIGFSYLFAFSLIGLYWGTTRDITLLYRAALNGYLIATLAGLVQGLSFLQFMMKRYGVASFVRLLVYITILVNGLATQIVTWTGLFDIVFDYRKKMTDRK</sequence>
<keyword evidence="3" id="KW-1185">Reference proteome</keyword>
<reference evidence="2 3" key="1">
    <citation type="submission" date="2011-08" db="EMBL/GenBank/DDBJ databases">
        <title>The Genome Sequence of Selenomonas noxia F0398.</title>
        <authorList>
            <consortium name="The Broad Institute Genome Sequencing Platform"/>
            <person name="Earl A."/>
            <person name="Ward D."/>
            <person name="Feldgarden M."/>
            <person name="Gevers D."/>
            <person name="Izard J."/>
            <person name="Ganesan A."/>
            <person name="Blanton J.M."/>
            <person name="Baranova O.V."/>
            <person name="Tanner A.C."/>
            <person name="Dewhirst F.E."/>
            <person name="Young S.K."/>
            <person name="Zeng Q."/>
            <person name="Gargeya S."/>
            <person name="Fitzgerald M."/>
            <person name="Haas B."/>
            <person name="Abouelleil A."/>
            <person name="Alvarado L."/>
            <person name="Arachchi H.M."/>
            <person name="Berlin A."/>
            <person name="Brown A."/>
            <person name="Chapman S.B."/>
            <person name="Chen Z."/>
            <person name="Dunbar C."/>
            <person name="Freedman E."/>
            <person name="Gearin G."/>
            <person name="Gellesch M."/>
            <person name="Goldberg J."/>
            <person name="Griggs A."/>
            <person name="Gujja S."/>
            <person name="Heiman D."/>
            <person name="Howarth C."/>
            <person name="Larson L."/>
            <person name="Lui A."/>
            <person name="MacDonald P.J.P."/>
            <person name="Montmayeur A."/>
            <person name="Murphy C."/>
            <person name="Neiman D."/>
            <person name="Pearson M."/>
            <person name="Priest M."/>
            <person name="Roberts A."/>
            <person name="Saif S."/>
            <person name="Shea T."/>
            <person name="Shenoy N."/>
            <person name="Sisk P."/>
            <person name="Stolte C."/>
            <person name="Sykes S."/>
            <person name="Wortman J."/>
            <person name="Nusbaum C."/>
            <person name="Birren B."/>
        </authorList>
    </citation>
    <scope>NUCLEOTIDE SEQUENCE [LARGE SCALE GENOMIC DNA]</scope>
    <source>
        <strain evidence="2 3">F0398</strain>
    </source>
</reference>
<feature type="transmembrane region" description="Helical" evidence="1">
    <location>
        <begin position="202"/>
        <end position="221"/>
    </location>
</feature>
<evidence type="ECO:0008006" key="4">
    <source>
        <dbReference type="Google" id="ProtNLM"/>
    </source>
</evidence>
<keyword evidence="1" id="KW-0812">Transmembrane</keyword>
<keyword evidence="1" id="KW-0472">Membrane</keyword>
<evidence type="ECO:0000313" key="3">
    <source>
        <dbReference type="Proteomes" id="UP000003175"/>
    </source>
</evidence>
<dbReference type="PANTHER" id="PTHR41324">
    <property type="entry name" value="MEMBRANE PROTEIN-RELATED"/>
    <property type="match status" value="1"/>
</dbReference>
<keyword evidence="1" id="KW-1133">Transmembrane helix</keyword>
<gene>
    <name evidence="2" type="ORF">HMPREF9432_01184</name>
</gene>
<feature type="transmembrane region" description="Helical" evidence="1">
    <location>
        <begin position="41"/>
        <end position="70"/>
    </location>
</feature>
<protein>
    <recommendedName>
        <fullName evidence="4">Membrane protein DUF2232</fullName>
    </recommendedName>
</protein>
<feature type="transmembrane region" description="Helical" evidence="1">
    <location>
        <begin position="159"/>
        <end position="182"/>
    </location>
</feature>
<dbReference type="EMBL" id="ADGH01000010">
    <property type="protein sequence ID" value="EHG24734.1"/>
    <property type="molecule type" value="Genomic_DNA"/>
</dbReference>
<dbReference type="PANTHER" id="PTHR41324:SF1">
    <property type="entry name" value="DUF2232 DOMAIN-CONTAINING PROTEIN"/>
    <property type="match status" value="1"/>
</dbReference>
<feature type="transmembrane region" description="Helical" evidence="1">
    <location>
        <begin position="6"/>
        <end position="29"/>
    </location>
</feature>
<dbReference type="Pfam" id="PF09991">
    <property type="entry name" value="DUF2232"/>
    <property type="match status" value="1"/>
</dbReference>
<comment type="caution">
    <text evidence="2">The sequence shown here is derived from an EMBL/GenBank/DDBJ whole genome shotgun (WGS) entry which is preliminary data.</text>
</comment>
<dbReference type="Proteomes" id="UP000003175">
    <property type="component" value="Unassembled WGS sequence"/>
</dbReference>
<feature type="transmembrane region" description="Helical" evidence="1">
    <location>
        <begin position="233"/>
        <end position="256"/>
    </location>
</feature>
<name>A0ABN0DPW2_9FIRM</name>
<dbReference type="InterPro" id="IPR018710">
    <property type="entry name" value="DUF2232"/>
</dbReference>
<proteinExistence type="predicted"/>
<feature type="transmembrane region" description="Helical" evidence="1">
    <location>
        <begin position="268"/>
        <end position="294"/>
    </location>
</feature>
<accession>A0ABN0DPW2</accession>
<feature type="transmembrane region" description="Helical" evidence="1">
    <location>
        <begin position="90"/>
        <end position="112"/>
    </location>
</feature>
<evidence type="ECO:0000313" key="2">
    <source>
        <dbReference type="EMBL" id="EHG24734.1"/>
    </source>
</evidence>
<evidence type="ECO:0000256" key="1">
    <source>
        <dbReference type="SAM" id="Phobius"/>
    </source>
</evidence>